<evidence type="ECO:0000256" key="1">
    <source>
        <dbReference type="ARBA" id="ARBA00015083"/>
    </source>
</evidence>
<dbReference type="PROSITE" id="PS51325">
    <property type="entry name" value="ALPHA_BOX"/>
    <property type="match status" value="1"/>
</dbReference>
<gene>
    <name evidence="9" type="primary">MAT1-1</name>
</gene>
<evidence type="ECO:0000259" key="8">
    <source>
        <dbReference type="PROSITE" id="PS51325"/>
    </source>
</evidence>
<dbReference type="AlphaFoldDB" id="Q86ZW3"/>
<comment type="function">
    <text evidence="6">Mating type proteins are sequence specific DNA-binding proteins that act as master switches in fungal differentiation by controlling gene expression in a cell type-specific fashion. Transcriptional activator that induces the transcription of alpha-specific genes.</text>
</comment>
<evidence type="ECO:0000256" key="4">
    <source>
        <dbReference type="ARBA" id="ARBA00023163"/>
    </source>
</evidence>
<evidence type="ECO:0000313" key="9">
    <source>
        <dbReference type="EMBL" id="AAO37757.1"/>
    </source>
</evidence>
<keyword evidence="2 7" id="KW-0805">Transcription regulation</keyword>
<evidence type="ECO:0000256" key="3">
    <source>
        <dbReference type="ARBA" id="ARBA00023125"/>
    </source>
</evidence>
<comment type="similarity">
    <text evidence="7">Belongs to the MATALPHA1 family.</text>
</comment>
<dbReference type="EMBL" id="AY174048">
    <property type="protein sequence ID" value="AAO37757.1"/>
    <property type="molecule type" value="Genomic_DNA"/>
</dbReference>
<evidence type="ECO:0000256" key="7">
    <source>
        <dbReference type="RuleBase" id="RU003516"/>
    </source>
</evidence>
<keyword evidence="4 7" id="KW-0804">Transcription</keyword>
<dbReference type="GO" id="GO:0005634">
    <property type="term" value="C:nucleus"/>
    <property type="evidence" value="ECO:0007669"/>
    <property type="project" value="UniProtKB-SubCell"/>
</dbReference>
<dbReference type="GO" id="GO:0008301">
    <property type="term" value="F:DNA binding, bending"/>
    <property type="evidence" value="ECO:0007669"/>
    <property type="project" value="InterPro"/>
</dbReference>
<sequence length="440" mass="47811">MHSTFEAFARAVVRDPTSAEVGRYLTTRTGAQMAHLMRSIREPAAQAALTAALLAAPRIVPAVAGRSTVPEKNKKALNAFVGFRCYYIAIPMFKSIPMKLLSQPIGMIWEVDPNKSLWSLMAKAWSLIRDQIGKNNAPLDEFFAIVCPILNIPSRETYLEYHGWTLTIDKEGAPTLSRNDAFEVTPVRSQATETPLSVDDIINFAKAGGYALGYVADANTVSATFLSHQARERARGRRRMNRNNKQVIRALHAEATAAHIKNAKCAREPPEAVDSPFYHLMSDAMLDAMYLEHMQAEAHRAANASNNASNLVAANAAPANSIAISSVSNSVPEDFATEGFSPEEPVSEYFAPQDCVTEGFSPEHLASEGFSAGDFASEDLASEGFVPGDFNPDDFARNCDSVDSVPEDAIFSPYIDWNAEFLAGAGTNVTLSSCPHMPSL</sequence>
<evidence type="ECO:0000256" key="5">
    <source>
        <dbReference type="ARBA" id="ARBA00023242"/>
    </source>
</evidence>
<comment type="subcellular location">
    <subcellularLocation>
        <location evidence="7">Nucleus</location>
    </subcellularLocation>
</comment>
<organism evidence="9">
    <name type="scientific">Leptosphaeria maculans</name>
    <name type="common">Blackleg fungus</name>
    <name type="synonym">Phoma lingam</name>
    <dbReference type="NCBI Taxonomy" id="5022"/>
    <lineage>
        <taxon>Eukaryota</taxon>
        <taxon>Fungi</taxon>
        <taxon>Dikarya</taxon>
        <taxon>Ascomycota</taxon>
        <taxon>Pezizomycotina</taxon>
        <taxon>Dothideomycetes</taxon>
        <taxon>Pleosporomycetidae</taxon>
        <taxon>Pleosporales</taxon>
        <taxon>Pleosporineae</taxon>
        <taxon>Leptosphaeriaceae</taxon>
        <taxon>Plenodomus</taxon>
        <taxon>Plenodomus lingam/Leptosphaeria maculans species complex</taxon>
    </lineage>
</organism>
<evidence type="ECO:0000256" key="6">
    <source>
        <dbReference type="ARBA" id="ARBA00035106"/>
    </source>
</evidence>
<keyword evidence="3 7" id="KW-0238">DNA-binding</keyword>
<protein>
    <recommendedName>
        <fullName evidence="1">Mating-type protein MAT-1</fullName>
    </recommendedName>
</protein>
<dbReference type="InterPro" id="IPR006856">
    <property type="entry name" value="MATalpha_HMGbox"/>
</dbReference>
<accession>Q86ZW3</accession>
<evidence type="ECO:0000256" key="2">
    <source>
        <dbReference type="ARBA" id="ARBA00023015"/>
    </source>
</evidence>
<feature type="domain" description="Alpha box" evidence="8">
    <location>
        <begin position="72"/>
        <end position="129"/>
    </location>
</feature>
<dbReference type="Pfam" id="PF04769">
    <property type="entry name" value="MATalpha_HMGbox"/>
    <property type="match status" value="1"/>
</dbReference>
<reference evidence="9" key="1">
    <citation type="journal article" date="2003" name="Curr. Genet.">
        <title>Characterisation of the mating-type locus of the plant pathogenic ascomycete Leptosphaeria maculans.</title>
        <authorList>
            <person name="Cozijnsen A.J."/>
            <person name="Howlett B.J."/>
        </authorList>
    </citation>
    <scope>NUCLEOTIDE SEQUENCE</scope>
</reference>
<proteinExistence type="inferred from homology"/>
<name>Q86ZW3_LEPMC</name>
<keyword evidence="5 7" id="KW-0539">Nucleus</keyword>
<dbReference type="GO" id="GO:0045895">
    <property type="term" value="P:positive regulation of mating-type specific transcription, DNA-templated"/>
    <property type="evidence" value="ECO:0007669"/>
    <property type="project" value="InterPro"/>
</dbReference>